<evidence type="ECO:0000313" key="2">
    <source>
        <dbReference type="Proteomes" id="UP000829494"/>
    </source>
</evidence>
<name>A0ABY3Z7F4_STRRM</name>
<dbReference type="GeneID" id="66854619"/>
<gene>
    <name evidence="1" type="ORF">SRIMR7_29270</name>
</gene>
<protein>
    <submittedName>
        <fullName evidence="1">Uncharacterized protein</fullName>
    </submittedName>
</protein>
<keyword evidence="2" id="KW-1185">Reference proteome</keyword>
<dbReference type="Proteomes" id="UP000829494">
    <property type="component" value="Chromosome"/>
</dbReference>
<evidence type="ECO:0000313" key="1">
    <source>
        <dbReference type="EMBL" id="UNZ06246.1"/>
    </source>
</evidence>
<dbReference type="RefSeq" id="WP_003981192.1">
    <property type="nucleotide sequence ID" value="NZ_CP043497.1"/>
</dbReference>
<sequence length="194" mass="21361">MSELTEQQRTKRRAQALAAIERGLRENHHLWHQTPARLDWAAAYALDALGDLAAEILTDGTLVKGLTFESGVATLELEPARELFLALVASMRTMLDGYGAQNYLETEITAPSPSVSLDLRDGQNPDDAYTITIQRRTSPTPHEFRQQAEAARDEILRIVAAWCVESNDIGGVDAGDLAWRLEKAGHPLPESDDA</sequence>
<accession>A0ABY3Z7F4</accession>
<organism evidence="1 2">
    <name type="scientific">Streptomyces rimosus subsp. rimosus</name>
    <dbReference type="NCBI Taxonomy" id="132474"/>
    <lineage>
        <taxon>Bacteria</taxon>
        <taxon>Bacillati</taxon>
        <taxon>Actinomycetota</taxon>
        <taxon>Actinomycetes</taxon>
        <taxon>Kitasatosporales</taxon>
        <taxon>Streptomycetaceae</taxon>
        <taxon>Streptomyces</taxon>
    </lineage>
</organism>
<reference evidence="1 2" key="1">
    <citation type="submission" date="2022-03" db="EMBL/GenBank/DDBJ databases">
        <title>Complete genome of Streptomyces rimosus ssp. rimosus R7 (=ATCC 10970).</title>
        <authorList>
            <person name="Beganovic S."/>
            <person name="Ruckert C."/>
            <person name="Busche T."/>
            <person name="Kalinowski J."/>
            <person name="Wittmann C."/>
        </authorList>
    </citation>
    <scope>NUCLEOTIDE SEQUENCE [LARGE SCALE GENOMIC DNA]</scope>
    <source>
        <strain evidence="1 2">R7</strain>
    </source>
</reference>
<proteinExistence type="predicted"/>
<dbReference type="EMBL" id="CP094298">
    <property type="protein sequence ID" value="UNZ06246.1"/>
    <property type="molecule type" value="Genomic_DNA"/>
</dbReference>